<feature type="transmembrane region" description="Helical" evidence="1">
    <location>
        <begin position="33"/>
        <end position="53"/>
    </location>
</feature>
<protein>
    <submittedName>
        <fullName evidence="2">TrgA family protein</fullName>
    </submittedName>
</protein>
<dbReference type="OrthoDB" id="7869508at2"/>
<reference evidence="2 3" key="1">
    <citation type="submission" date="2019-04" db="EMBL/GenBank/DDBJ databases">
        <title>Draft genome sequence of Youngimonas vesicularis.</title>
        <authorList>
            <person name="Hameed A."/>
        </authorList>
    </citation>
    <scope>NUCLEOTIDE SEQUENCE [LARGE SCALE GENOMIC DNA]</scope>
    <source>
        <strain evidence="2 3">CC-AMW-E</strain>
    </source>
</reference>
<dbReference type="NCBIfam" id="NF033773">
    <property type="entry name" value="tellur_TrgA"/>
    <property type="match status" value="1"/>
</dbReference>
<dbReference type="Proteomes" id="UP000306113">
    <property type="component" value="Unassembled WGS sequence"/>
</dbReference>
<sequence length="146" mass="15654">MPTAARLIAALVLAATAWLVSQTIKPHLPEGTIFGWFDYVNVVLGLLVGWITVGSRSGRGMPAAVGNGLTGAFLLVFWAIFLQASNEMLRQSLRRHYKGPVEALLDIGDLSIGYAKLVLNPDVLVPLLVGAVLAGILAEIAGRHWR</sequence>
<proteinExistence type="predicted"/>
<organism evidence="2 3">
    <name type="scientific">Thalassobius vesicularis</name>
    <dbReference type="NCBI Taxonomy" id="1294297"/>
    <lineage>
        <taxon>Bacteria</taxon>
        <taxon>Pseudomonadati</taxon>
        <taxon>Pseudomonadota</taxon>
        <taxon>Alphaproteobacteria</taxon>
        <taxon>Rhodobacterales</taxon>
        <taxon>Roseobacteraceae</taxon>
        <taxon>Thalassovita</taxon>
    </lineage>
</organism>
<feature type="transmembrane region" description="Helical" evidence="1">
    <location>
        <begin position="123"/>
        <end position="142"/>
    </location>
</feature>
<keyword evidence="1" id="KW-0812">Transmembrane</keyword>
<evidence type="ECO:0000256" key="1">
    <source>
        <dbReference type="SAM" id="Phobius"/>
    </source>
</evidence>
<comment type="caution">
    <text evidence="2">The sequence shown here is derived from an EMBL/GenBank/DDBJ whole genome shotgun (WGS) entry which is preliminary data.</text>
</comment>
<dbReference type="AlphaFoldDB" id="A0A4S3M8G1"/>
<dbReference type="EMBL" id="SSMD01000005">
    <property type="protein sequence ID" value="THD73559.1"/>
    <property type="molecule type" value="Genomic_DNA"/>
</dbReference>
<name>A0A4S3M8G1_9RHOB</name>
<evidence type="ECO:0000313" key="3">
    <source>
        <dbReference type="Proteomes" id="UP000306113"/>
    </source>
</evidence>
<keyword evidence="1" id="KW-0472">Membrane</keyword>
<evidence type="ECO:0000313" key="2">
    <source>
        <dbReference type="EMBL" id="THD73559.1"/>
    </source>
</evidence>
<keyword evidence="3" id="KW-1185">Reference proteome</keyword>
<gene>
    <name evidence="2" type="ORF">E7681_12650</name>
</gene>
<dbReference type="InterPro" id="IPR047784">
    <property type="entry name" value="TrgA"/>
</dbReference>
<feature type="transmembrane region" description="Helical" evidence="1">
    <location>
        <begin position="65"/>
        <end position="84"/>
    </location>
</feature>
<accession>A0A4S3M8G1</accession>
<dbReference type="RefSeq" id="WP_136339687.1">
    <property type="nucleotide sequence ID" value="NZ_SSMD01000005.1"/>
</dbReference>
<keyword evidence="1" id="KW-1133">Transmembrane helix</keyword>